<dbReference type="SUPFAM" id="SSF46785">
    <property type="entry name" value="Winged helix' DNA-binding domain"/>
    <property type="match status" value="1"/>
</dbReference>
<accession>G5JZ40</accession>
<dbReference type="GO" id="GO:0003677">
    <property type="term" value="F:DNA binding"/>
    <property type="evidence" value="ECO:0007669"/>
    <property type="project" value="UniProtKB-KW"/>
</dbReference>
<dbReference type="SUPFAM" id="SSF53850">
    <property type="entry name" value="Periplasmic binding protein-like II"/>
    <property type="match status" value="1"/>
</dbReference>
<dbReference type="GO" id="GO:0003700">
    <property type="term" value="F:DNA-binding transcription factor activity"/>
    <property type="evidence" value="ECO:0007669"/>
    <property type="project" value="InterPro"/>
</dbReference>
<dbReference type="PROSITE" id="PS50931">
    <property type="entry name" value="HTH_LYSR"/>
    <property type="match status" value="1"/>
</dbReference>
<keyword evidence="3" id="KW-0238">DNA-binding</keyword>
<dbReference type="InterPro" id="IPR036388">
    <property type="entry name" value="WH-like_DNA-bd_sf"/>
</dbReference>
<comment type="similarity">
    <text evidence="1">Belongs to the LysR transcriptional regulatory family.</text>
</comment>
<organism evidence="6 7">
    <name type="scientific">Streptococcus macacae NCTC 11558</name>
    <dbReference type="NCBI Taxonomy" id="764298"/>
    <lineage>
        <taxon>Bacteria</taxon>
        <taxon>Bacillati</taxon>
        <taxon>Bacillota</taxon>
        <taxon>Bacilli</taxon>
        <taxon>Lactobacillales</taxon>
        <taxon>Streptococcaceae</taxon>
        <taxon>Streptococcus</taxon>
    </lineage>
</organism>
<evidence type="ECO:0000313" key="6">
    <source>
        <dbReference type="EMBL" id="EHJ52960.1"/>
    </source>
</evidence>
<dbReference type="InterPro" id="IPR000847">
    <property type="entry name" value="LysR_HTH_N"/>
</dbReference>
<evidence type="ECO:0000256" key="3">
    <source>
        <dbReference type="ARBA" id="ARBA00023125"/>
    </source>
</evidence>
<name>G5JZ40_9STRE</name>
<dbReference type="RefSeq" id="WP_003081627.1">
    <property type="nucleotide sequence ID" value="NZ_AEUW02000001.1"/>
</dbReference>
<dbReference type="Gene3D" id="1.10.10.10">
    <property type="entry name" value="Winged helix-like DNA-binding domain superfamily/Winged helix DNA-binding domain"/>
    <property type="match status" value="1"/>
</dbReference>
<dbReference type="Gene3D" id="3.40.190.10">
    <property type="entry name" value="Periplasmic binding protein-like II"/>
    <property type="match status" value="2"/>
</dbReference>
<dbReference type="OrthoDB" id="79118at2"/>
<dbReference type="EMBL" id="AEUW02000001">
    <property type="protein sequence ID" value="EHJ52960.1"/>
    <property type="molecule type" value="Genomic_DNA"/>
</dbReference>
<evidence type="ECO:0000256" key="1">
    <source>
        <dbReference type="ARBA" id="ARBA00009437"/>
    </source>
</evidence>
<keyword evidence="2" id="KW-0805">Transcription regulation</keyword>
<dbReference type="PANTHER" id="PTHR30346:SF9">
    <property type="entry name" value="LYSR FAMILY TRANSCRIPTIONAL REGULATOR"/>
    <property type="match status" value="1"/>
</dbReference>
<comment type="caution">
    <text evidence="6">The sequence shown here is derived from an EMBL/GenBank/DDBJ whole genome shotgun (WGS) entry which is preliminary data.</text>
</comment>
<dbReference type="Proteomes" id="UP000003573">
    <property type="component" value="Unassembled WGS sequence"/>
</dbReference>
<evidence type="ECO:0000259" key="5">
    <source>
        <dbReference type="PROSITE" id="PS50931"/>
    </source>
</evidence>
<dbReference type="Pfam" id="PF00126">
    <property type="entry name" value="HTH_1"/>
    <property type="match status" value="1"/>
</dbReference>
<proteinExistence type="inferred from homology"/>
<dbReference type="STRING" id="764298.STRMA_0457"/>
<dbReference type="InterPro" id="IPR005119">
    <property type="entry name" value="LysR_subst-bd"/>
</dbReference>
<keyword evidence="4" id="KW-0804">Transcription</keyword>
<dbReference type="PANTHER" id="PTHR30346">
    <property type="entry name" value="TRANSCRIPTIONAL DUAL REGULATOR HCAR-RELATED"/>
    <property type="match status" value="1"/>
</dbReference>
<protein>
    <submittedName>
        <fullName evidence="6">Transcriptional regulator, LysR family</fullName>
    </submittedName>
</protein>
<sequence length="276" mass="31313">MINLEQLQQLVTFEEEGTITKAAQKLLISQPALTRSLQKLEMELDIQLFDRQKNKTSFTETGLYTAKQARQLLRQTEEFLTNIHHQALRNTKLFIGVTAPGPIIDLEALADENHLTQQLDFSIQDESQLLEGLENGEFQVIITEQLIQKEGILSQYFLMEQLLLSVPAKHILAEREELQLSDLKGLSMLLRTNLGSWDAITESLTETNFIKQADSQAFTDLIAASDLPHFSTNITEDYYGESSRRINIPITDDKATKTFYISVLEKNKGLLKTLGL</sequence>
<feature type="domain" description="HTH lysR-type" evidence="5">
    <location>
        <begin position="2"/>
        <end position="59"/>
    </location>
</feature>
<dbReference type="Pfam" id="PF03466">
    <property type="entry name" value="LysR_substrate"/>
    <property type="match status" value="1"/>
</dbReference>
<dbReference type="GO" id="GO:0032993">
    <property type="term" value="C:protein-DNA complex"/>
    <property type="evidence" value="ECO:0007669"/>
    <property type="project" value="TreeGrafter"/>
</dbReference>
<dbReference type="InterPro" id="IPR036390">
    <property type="entry name" value="WH_DNA-bd_sf"/>
</dbReference>
<evidence type="ECO:0000256" key="4">
    <source>
        <dbReference type="ARBA" id="ARBA00023163"/>
    </source>
</evidence>
<reference evidence="6 7" key="1">
    <citation type="journal article" date="2014" name="Int. J. Syst. Evol. Microbiol.">
        <title>Phylogenomics and the dynamic genome evolution of the genus Streptococcus.</title>
        <authorList>
            <consortium name="The Broad Institute Genome Sequencing Platform"/>
            <person name="Richards V.P."/>
            <person name="Palmer S.R."/>
            <person name="Pavinski Bitar P.D."/>
            <person name="Qin X."/>
            <person name="Weinstock G.M."/>
            <person name="Highlander S.K."/>
            <person name="Town C.D."/>
            <person name="Burne R.A."/>
            <person name="Stanhope M.J."/>
        </authorList>
    </citation>
    <scope>NUCLEOTIDE SEQUENCE [LARGE SCALE GENOMIC DNA]</scope>
    <source>
        <strain evidence="6 7">NCTC 11558</strain>
    </source>
</reference>
<keyword evidence="7" id="KW-1185">Reference proteome</keyword>
<dbReference type="eggNOG" id="COG0583">
    <property type="taxonomic scope" value="Bacteria"/>
</dbReference>
<gene>
    <name evidence="6" type="ORF">STRMA_0457</name>
</gene>
<dbReference type="PRINTS" id="PR00039">
    <property type="entry name" value="HTHLYSR"/>
</dbReference>
<evidence type="ECO:0000313" key="7">
    <source>
        <dbReference type="Proteomes" id="UP000003573"/>
    </source>
</evidence>
<evidence type="ECO:0000256" key="2">
    <source>
        <dbReference type="ARBA" id="ARBA00023015"/>
    </source>
</evidence>
<dbReference type="AlphaFoldDB" id="G5JZ40"/>